<feature type="chain" id="PRO_5022218325" evidence="1">
    <location>
        <begin position="24"/>
        <end position="136"/>
    </location>
</feature>
<keyword evidence="3" id="KW-1185">Reference proteome</keyword>
<evidence type="ECO:0000313" key="3">
    <source>
        <dbReference type="Proteomes" id="UP000318017"/>
    </source>
</evidence>
<dbReference type="PROSITE" id="PS51257">
    <property type="entry name" value="PROKAR_LIPOPROTEIN"/>
    <property type="match status" value="1"/>
</dbReference>
<dbReference type="Proteomes" id="UP000318017">
    <property type="component" value="Chromosome"/>
</dbReference>
<evidence type="ECO:0000313" key="2">
    <source>
        <dbReference type="EMBL" id="QDV26247.1"/>
    </source>
</evidence>
<organism evidence="2 3">
    <name type="scientific">Aureliella helgolandensis</name>
    <dbReference type="NCBI Taxonomy" id="2527968"/>
    <lineage>
        <taxon>Bacteria</taxon>
        <taxon>Pseudomonadati</taxon>
        <taxon>Planctomycetota</taxon>
        <taxon>Planctomycetia</taxon>
        <taxon>Pirellulales</taxon>
        <taxon>Pirellulaceae</taxon>
        <taxon>Aureliella</taxon>
    </lineage>
</organism>
<dbReference type="EMBL" id="CP036298">
    <property type="protein sequence ID" value="QDV26247.1"/>
    <property type="molecule type" value="Genomic_DNA"/>
</dbReference>
<protein>
    <submittedName>
        <fullName evidence="2">Uncharacterized protein</fullName>
    </submittedName>
</protein>
<gene>
    <name evidence="2" type="ORF">Q31a_46190</name>
</gene>
<reference evidence="2 3" key="1">
    <citation type="submission" date="2019-02" db="EMBL/GenBank/DDBJ databases">
        <title>Deep-cultivation of Planctomycetes and their phenomic and genomic characterization uncovers novel biology.</title>
        <authorList>
            <person name="Wiegand S."/>
            <person name="Jogler M."/>
            <person name="Boedeker C."/>
            <person name="Pinto D."/>
            <person name="Vollmers J."/>
            <person name="Rivas-Marin E."/>
            <person name="Kohn T."/>
            <person name="Peeters S.H."/>
            <person name="Heuer A."/>
            <person name="Rast P."/>
            <person name="Oberbeckmann S."/>
            <person name="Bunk B."/>
            <person name="Jeske O."/>
            <person name="Meyerdierks A."/>
            <person name="Storesund J.E."/>
            <person name="Kallscheuer N."/>
            <person name="Luecker S."/>
            <person name="Lage O.M."/>
            <person name="Pohl T."/>
            <person name="Merkel B.J."/>
            <person name="Hornburger P."/>
            <person name="Mueller R.-W."/>
            <person name="Bruemmer F."/>
            <person name="Labrenz M."/>
            <person name="Spormann A.M."/>
            <person name="Op den Camp H."/>
            <person name="Overmann J."/>
            <person name="Amann R."/>
            <person name="Jetten M.S.M."/>
            <person name="Mascher T."/>
            <person name="Medema M.H."/>
            <person name="Devos D.P."/>
            <person name="Kaster A.-K."/>
            <person name="Ovreas L."/>
            <person name="Rohde M."/>
            <person name="Galperin M.Y."/>
            <person name="Jogler C."/>
        </authorList>
    </citation>
    <scope>NUCLEOTIDE SEQUENCE [LARGE SCALE GENOMIC DNA]</scope>
    <source>
        <strain evidence="2 3">Q31a</strain>
    </source>
</reference>
<keyword evidence="1" id="KW-0732">Signal</keyword>
<evidence type="ECO:0000256" key="1">
    <source>
        <dbReference type="SAM" id="SignalP"/>
    </source>
</evidence>
<accession>A0A518GCH2</accession>
<feature type="signal peptide" evidence="1">
    <location>
        <begin position="1"/>
        <end position="23"/>
    </location>
</feature>
<proteinExistence type="predicted"/>
<name>A0A518GCH2_9BACT</name>
<dbReference type="AlphaFoldDB" id="A0A518GCH2"/>
<dbReference type="KEGG" id="ahel:Q31a_46190"/>
<sequence precursor="true">MRVITSKILLALIAILTSGCSICAPGYMDDYGGVGGKLPRVDPTTGRVGSLLSGAGVAVGPNQAQYHDSYDGEYYDDGYYEAFEGNGGPGLQGSDEFYEGGVYSDEYGGGVYEGGDVYYGDEQIDDGGVIVLGEDW</sequence>